<evidence type="ECO:0000256" key="2">
    <source>
        <dbReference type="ARBA" id="ARBA00001946"/>
    </source>
</evidence>
<dbReference type="EC" id="3.1.3.18" evidence="5 10"/>
<comment type="pathway">
    <text evidence="3 10">Organic acid metabolism; glycolate biosynthesis; glycolate from 2-phosphoglycolate: step 1/1.</text>
</comment>
<dbReference type="InterPro" id="IPR037512">
    <property type="entry name" value="PGPase_prok"/>
</dbReference>
<evidence type="ECO:0000256" key="7">
    <source>
        <dbReference type="ARBA" id="ARBA00022801"/>
    </source>
</evidence>
<dbReference type="Pfam" id="PF13419">
    <property type="entry name" value="HAD_2"/>
    <property type="match status" value="1"/>
</dbReference>
<dbReference type="SFLD" id="SFLDG01129">
    <property type="entry name" value="C1.5:_HAD__Beta-PGM__Phosphata"/>
    <property type="match status" value="1"/>
</dbReference>
<feature type="active site" description="Nucleophile" evidence="10">
    <location>
        <position position="14"/>
    </location>
</feature>
<keyword evidence="6 10" id="KW-0479">Metal-binding</keyword>
<protein>
    <recommendedName>
        <fullName evidence="5 10">Phosphoglycolate phosphatase</fullName>
        <shortName evidence="10">PGP</shortName>
        <shortName evidence="10">PGPase</shortName>
        <ecNumber evidence="5 10">3.1.3.18</ecNumber>
    </recommendedName>
</protein>
<dbReference type="Gene3D" id="3.40.50.1000">
    <property type="entry name" value="HAD superfamily/HAD-like"/>
    <property type="match status" value="1"/>
</dbReference>
<dbReference type="SFLD" id="SFLDG01135">
    <property type="entry name" value="C1.5.6:_HAD__Beta-PGM__Phospha"/>
    <property type="match status" value="1"/>
</dbReference>
<evidence type="ECO:0000256" key="8">
    <source>
        <dbReference type="ARBA" id="ARBA00022842"/>
    </source>
</evidence>
<evidence type="ECO:0000256" key="6">
    <source>
        <dbReference type="ARBA" id="ARBA00022723"/>
    </source>
</evidence>
<dbReference type="InterPro" id="IPR023214">
    <property type="entry name" value="HAD_sf"/>
</dbReference>
<dbReference type="NCBIfam" id="TIGR01449">
    <property type="entry name" value="PGP_bact"/>
    <property type="match status" value="1"/>
</dbReference>
<keyword evidence="7 10" id="KW-0378">Hydrolase</keyword>
<comment type="caution">
    <text evidence="11">The sequence shown here is derived from an EMBL/GenBank/DDBJ whole genome shotgun (WGS) entry which is preliminary data.</text>
</comment>
<comment type="function">
    <text evidence="10">Specifically catalyzes the dephosphorylation of 2-phosphoglycolate. Is involved in the dissimilation of the intracellular 2-phosphoglycolate formed during the DNA repair of 3'-phosphoglycolate ends, a major class of DNA lesions induced by oxidative stress.</text>
</comment>
<organism evidence="11 12">
    <name type="scientific">Salinisphaera aquimarina</name>
    <dbReference type="NCBI Taxonomy" id="2094031"/>
    <lineage>
        <taxon>Bacteria</taxon>
        <taxon>Pseudomonadati</taxon>
        <taxon>Pseudomonadota</taxon>
        <taxon>Gammaproteobacteria</taxon>
        <taxon>Salinisphaerales</taxon>
        <taxon>Salinisphaeraceae</taxon>
        <taxon>Salinisphaera</taxon>
    </lineage>
</organism>
<feature type="binding site" evidence="10">
    <location>
        <position position="16"/>
    </location>
    <ligand>
        <name>Mg(2+)</name>
        <dbReference type="ChEBI" id="CHEBI:18420"/>
    </ligand>
</feature>
<dbReference type="InterPro" id="IPR041492">
    <property type="entry name" value="HAD_2"/>
</dbReference>
<name>A0ABV7EJ76_9GAMM</name>
<dbReference type="RefSeq" id="WP_380686152.1">
    <property type="nucleotide sequence ID" value="NZ_JBHRSS010000001.1"/>
</dbReference>
<evidence type="ECO:0000256" key="5">
    <source>
        <dbReference type="ARBA" id="ARBA00013078"/>
    </source>
</evidence>
<gene>
    <name evidence="11" type="ORF">ACFOSU_02555</name>
</gene>
<keyword evidence="12" id="KW-1185">Reference proteome</keyword>
<dbReference type="SUPFAM" id="SSF56784">
    <property type="entry name" value="HAD-like"/>
    <property type="match status" value="1"/>
</dbReference>
<evidence type="ECO:0000256" key="9">
    <source>
        <dbReference type="ARBA" id="ARBA00023277"/>
    </source>
</evidence>
<keyword evidence="9 10" id="KW-0119">Carbohydrate metabolism</keyword>
<dbReference type="InterPro" id="IPR050155">
    <property type="entry name" value="HAD-like_hydrolase_sf"/>
</dbReference>
<comment type="cofactor">
    <cofactor evidence="2 10">
        <name>Mg(2+)</name>
        <dbReference type="ChEBI" id="CHEBI:18420"/>
    </cofactor>
</comment>
<comment type="catalytic activity">
    <reaction evidence="1 10">
        <text>2-phosphoglycolate + H2O = glycolate + phosphate</text>
        <dbReference type="Rhea" id="RHEA:14369"/>
        <dbReference type="ChEBI" id="CHEBI:15377"/>
        <dbReference type="ChEBI" id="CHEBI:29805"/>
        <dbReference type="ChEBI" id="CHEBI:43474"/>
        <dbReference type="ChEBI" id="CHEBI:58033"/>
        <dbReference type="EC" id="3.1.3.18"/>
    </reaction>
</comment>
<dbReference type="Proteomes" id="UP001595462">
    <property type="component" value="Unassembled WGS sequence"/>
</dbReference>
<evidence type="ECO:0000256" key="3">
    <source>
        <dbReference type="ARBA" id="ARBA00004818"/>
    </source>
</evidence>
<comment type="similarity">
    <text evidence="4 10">Belongs to the HAD-like hydrolase superfamily. CbbY/CbbZ/Gph/YieH family.</text>
</comment>
<dbReference type="PANTHER" id="PTHR43434">
    <property type="entry name" value="PHOSPHOGLYCOLATE PHOSPHATASE"/>
    <property type="match status" value="1"/>
</dbReference>
<feature type="binding site" evidence="10">
    <location>
        <position position="174"/>
    </location>
    <ligand>
        <name>Mg(2+)</name>
        <dbReference type="ChEBI" id="CHEBI:18420"/>
    </ligand>
</feature>
<dbReference type="InterPro" id="IPR006439">
    <property type="entry name" value="HAD-SF_hydro_IA"/>
</dbReference>
<evidence type="ECO:0000313" key="11">
    <source>
        <dbReference type="EMBL" id="MFC3102769.1"/>
    </source>
</evidence>
<dbReference type="GO" id="GO:0008967">
    <property type="term" value="F:phosphoglycolate phosphatase activity"/>
    <property type="evidence" value="ECO:0007669"/>
    <property type="project" value="UniProtKB-EC"/>
</dbReference>
<evidence type="ECO:0000256" key="10">
    <source>
        <dbReference type="HAMAP-Rule" id="MF_00495"/>
    </source>
</evidence>
<reference evidence="12" key="1">
    <citation type="journal article" date="2019" name="Int. J. Syst. Evol. Microbiol.">
        <title>The Global Catalogue of Microorganisms (GCM) 10K type strain sequencing project: providing services to taxonomists for standard genome sequencing and annotation.</title>
        <authorList>
            <consortium name="The Broad Institute Genomics Platform"/>
            <consortium name="The Broad Institute Genome Sequencing Center for Infectious Disease"/>
            <person name="Wu L."/>
            <person name="Ma J."/>
        </authorList>
    </citation>
    <scope>NUCLEOTIDE SEQUENCE [LARGE SCALE GENOMIC DNA]</scope>
    <source>
        <strain evidence="12">KCTC 52640</strain>
    </source>
</reference>
<evidence type="ECO:0000256" key="4">
    <source>
        <dbReference type="ARBA" id="ARBA00006171"/>
    </source>
</evidence>
<feature type="binding site" evidence="10">
    <location>
        <position position="14"/>
    </location>
    <ligand>
        <name>Mg(2+)</name>
        <dbReference type="ChEBI" id="CHEBI:18420"/>
    </ligand>
</feature>
<dbReference type="CDD" id="cd16417">
    <property type="entry name" value="HAD_PGPase"/>
    <property type="match status" value="1"/>
</dbReference>
<dbReference type="NCBIfam" id="TIGR01549">
    <property type="entry name" value="HAD-SF-IA-v1"/>
    <property type="match status" value="1"/>
</dbReference>
<dbReference type="InterPro" id="IPR023198">
    <property type="entry name" value="PGP-like_dom2"/>
</dbReference>
<proteinExistence type="inferred from homology"/>
<evidence type="ECO:0000256" key="1">
    <source>
        <dbReference type="ARBA" id="ARBA00000830"/>
    </source>
</evidence>
<accession>A0ABV7EJ76</accession>
<dbReference type="NCBIfam" id="NF009695">
    <property type="entry name" value="PRK13222.1-2"/>
    <property type="match status" value="1"/>
</dbReference>
<sequence length="218" mass="23107">MHKALDDIALVVFDLDGTLIDSAPDLTTAVAKTLADYGLEPAGLDSVRHWVGNGSHKLVERALANAAADGVDTDEAHEAFLRHYAAAPCTDTVLYDGVRECLESLRDQAYDLMLVTNKPIAFLPPILDALDLNGFFSLTLGGDSLTQKKPDPAPLLYAARQGDIAPGAGLMIGDSRHDVQAGKAAGFRTLAVTYGYNHGDPISDSGPDHIVDSLAELL</sequence>
<evidence type="ECO:0000313" key="12">
    <source>
        <dbReference type="Proteomes" id="UP001595462"/>
    </source>
</evidence>
<keyword evidence="8 10" id="KW-0460">Magnesium</keyword>
<dbReference type="InterPro" id="IPR036412">
    <property type="entry name" value="HAD-like_sf"/>
</dbReference>
<dbReference type="SFLD" id="SFLDS00003">
    <property type="entry name" value="Haloacid_Dehalogenase"/>
    <property type="match status" value="1"/>
</dbReference>
<dbReference type="HAMAP" id="MF_00495">
    <property type="entry name" value="GPH_hydrolase_bact"/>
    <property type="match status" value="1"/>
</dbReference>
<dbReference type="Gene3D" id="1.10.150.240">
    <property type="entry name" value="Putative phosphatase, domain 2"/>
    <property type="match status" value="1"/>
</dbReference>
<dbReference type="EMBL" id="JBHRSS010000001">
    <property type="protein sequence ID" value="MFC3102769.1"/>
    <property type="molecule type" value="Genomic_DNA"/>
</dbReference>
<dbReference type="PANTHER" id="PTHR43434:SF1">
    <property type="entry name" value="PHOSPHOGLYCOLATE PHOSPHATASE"/>
    <property type="match status" value="1"/>
</dbReference>